<dbReference type="InterPro" id="IPR019546">
    <property type="entry name" value="TAT_signal_bac_arc"/>
</dbReference>
<dbReference type="KEGG" id="svp:Pan189_29820"/>
<reference evidence="2 3" key="1">
    <citation type="submission" date="2019-02" db="EMBL/GenBank/DDBJ databases">
        <title>Deep-cultivation of Planctomycetes and their phenomic and genomic characterization uncovers novel biology.</title>
        <authorList>
            <person name="Wiegand S."/>
            <person name="Jogler M."/>
            <person name="Boedeker C."/>
            <person name="Pinto D."/>
            <person name="Vollmers J."/>
            <person name="Rivas-Marin E."/>
            <person name="Kohn T."/>
            <person name="Peeters S.H."/>
            <person name="Heuer A."/>
            <person name="Rast P."/>
            <person name="Oberbeckmann S."/>
            <person name="Bunk B."/>
            <person name="Jeske O."/>
            <person name="Meyerdierks A."/>
            <person name="Storesund J.E."/>
            <person name="Kallscheuer N."/>
            <person name="Luecker S."/>
            <person name="Lage O.M."/>
            <person name="Pohl T."/>
            <person name="Merkel B.J."/>
            <person name="Hornburger P."/>
            <person name="Mueller R.-W."/>
            <person name="Bruemmer F."/>
            <person name="Labrenz M."/>
            <person name="Spormann A.M."/>
            <person name="Op den Camp H."/>
            <person name="Overmann J."/>
            <person name="Amann R."/>
            <person name="Jetten M.S.M."/>
            <person name="Mascher T."/>
            <person name="Medema M.H."/>
            <person name="Devos D.P."/>
            <person name="Kaster A.-K."/>
            <person name="Ovreas L."/>
            <person name="Rohde M."/>
            <person name="Galperin M.Y."/>
            <person name="Jogler C."/>
        </authorList>
    </citation>
    <scope>NUCLEOTIDE SEQUENCE [LARGE SCALE GENOMIC DNA]</scope>
    <source>
        <strain evidence="2 3">Pan189</strain>
    </source>
</reference>
<evidence type="ECO:0000313" key="2">
    <source>
        <dbReference type="EMBL" id="QDT38587.1"/>
    </source>
</evidence>
<sequence length="308" mass="33678">MNFSRRNFLGTATAGAVGLGLGVSSAAADHHESGNDSLYKISLAQWSFHKAHFGGEMTNLEFPQAAKDLGIGAVEFVNRFMFDKAENEKYLAELKSRLQDADVKALLIMIDREGDLGDPDDEQRDTAINRHKKWVVAAKELGCHSIRVNAASRGSFIEQVELAADGLGRLTEFADQHGINVIVENHGGLSSNGAWLSTVMEVVNHPRCGTLPDFGNFKISSDDEYDKYKGVAQLMPYAKAVSAKSYDFNAAGDETTIDYLRMMGLVTGWGYNGYVGIEYEGNRLGEKAGITATKKLLERVRAELHGHA</sequence>
<dbReference type="SUPFAM" id="SSF51658">
    <property type="entry name" value="Xylose isomerase-like"/>
    <property type="match status" value="1"/>
</dbReference>
<dbReference type="Proteomes" id="UP000317318">
    <property type="component" value="Chromosome"/>
</dbReference>
<dbReference type="Gene3D" id="3.20.20.150">
    <property type="entry name" value="Divalent-metal-dependent TIM barrel enzymes"/>
    <property type="match status" value="1"/>
</dbReference>
<dbReference type="PROSITE" id="PS51318">
    <property type="entry name" value="TAT"/>
    <property type="match status" value="1"/>
</dbReference>
<gene>
    <name evidence="2" type="ORF">Pan189_29820</name>
</gene>
<organism evidence="2 3">
    <name type="scientific">Stratiformator vulcanicus</name>
    <dbReference type="NCBI Taxonomy" id="2527980"/>
    <lineage>
        <taxon>Bacteria</taxon>
        <taxon>Pseudomonadati</taxon>
        <taxon>Planctomycetota</taxon>
        <taxon>Planctomycetia</taxon>
        <taxon>Planctomycetales</taxon>
        <taxon>Planctomycetaceae</taxon>
        <taxon>Stratiformator</taxon>
    </lineage>
</organism>
<keyword evidence="3" id="KW-1185">Reference proteome</keyword>
<dbReference type="PANTHER" id="PTHR12110">
    <property type="entry name" value="HYDROXYPYRUVATE ISOMERASE"/>
    <property type="match status" value="1"/>
</dbReference>
<name>A0A517R406_9PLAN</name>
<dbReference type="NCBIfam" id="TIGR01409">
    <property type="entry name" value="TAT_signal_seq"/>
    <property type="match status" value="1"/>
</dbReference>
<keyword evidence="2" id="KW-0413">Isomerase</keyword>
<dbReference type="InterPro" id="IPR050312">
    <property type="entry name" value="IolE/XylAMocC-like"/>
</dbReference>
<dbReference type="AlphaFoldDB" id="A0A517R406"/>
<dbReference type="InterPro" id="IPR036237">
    <property type="entry name" value="Xyl_isomerase-like_sf"/>
</dbReference>
<protein>
    <submittedName>
        <fullName evidence="2">Xylose isomerase-like TIM barrel</fullName>
    </submittedName>
</protein>
<proteinExistence type="predicted"/>
<dbReference type="GO" id="GO:0016853">
    <property type="term" value="F:isomerase activity"/>
    <property type="evidence" value="ECO:0007669"/>
    <property type="project" value="UniProtKB-KW"/>
</dbReference>
<dbReference type="Pfam" id="PF01261">
    <property type="entry name" value="AP_endonuc_2"/>
    <property type="match status" value="1"/>
</dbReference>
<evidence type="ECO:0000259" key="1">
    <source>
        <dbReference type="Pfam" id="PF01261"/>
    </source>
</evidence>
<evidence type="ECO:0000313" key="3">
    <source>
        <dbReference type="Proteomes" id="UP000317318"/>
    </source>
</evidence>
<dbReference type="InterPro" id="IPR013022">
    <property type="entry name" value="Xyl_isomerase-like_TIM-brl"/>
</dbReference>
<dbReference type="OrthoDB" id="9810637at2"/>
<feature type="domain" description="Xylose isomerase-like TIM barrel" evidence="1">
    <location>
        <begin position="64"/>
        <end position="288"/>
    </location>
</feature>
<dbReference type="PANTHER" id="PTHR12110:SF53">
    <property type="entry name" value="BLR5974 PROTEIN"/>
    <property type="match status" value="1"/>
</dbReference>
<dbReference type="EMBL" id="CP036268">
    <property type="protein sequence ID" value="QDT38587.1"/>
    <property type="molecule type" value="Genomic_DNA"/>
</dbReference>
<dbReference type="InterPro" id="IPR006311">
    <property type="entry name" value="TAT_signal"/>
</dbReference>
<accession>A0A517R406</accession>
<dbReference type="RefSeq" id="WP_145364682.1">
    <property type="nucleotide sequence ID" value="NZ_CP036268.1"/>
</dbReference>